<dbReference type="PROSITE" id="PS51186">
    <property type="entry name" value="GNAT"/>
    <property type="match status" value="1"/>
</dbReference>
<evidence type="ECO:0000313" key="5">
    <source>
        <dbReference type="Proteomes" id="UP000198575"/>
    </source>
</evidence>
<keyword evidence="5" id="KW-1185">Reference proteome</keyword>
<proteinExistence type="predicted"/>
<sequence>MEIRDAAEADFERILALNDAEVAQTSPMDRSRLVELDGLAALHWVAVDDAQVVAFLLAMREGLGYDSENYRWFATRYPRFLYVDRIVVDASHAGQGIGARLYRRLFDQARASGVAQIACEYNLDPPNPASQAFHARFGFAEVGRQPVAGGRKTVSLQLAEVVDRIH</sequence>
<keyword evidence="1" id="KW-0808">Transferase</keyword>
<dbReference type="PIRSF" id="PIRSF028520">
    <property type="entry name" value="UCP028520"/>
    <property type="match status" value="1"/>
</dbReference>
<feature type="domain" description="N-acetyltransferase" evidence="3">
    <location>
        <begin position="1"/>
        <end position="163"/>
    </location>
</feature>
<evidence type="ECO:0000256" key="2">
    <source>
        <dbReference type="ARBA" id="ARBA00023315"/>
    </source>
</evidence>
<dbReference type="Gene3D" id="3.40.630.30">
    <property type="match status" value="1"/>
</dbReference>
<dbReference type="CDD" id="cd04301">
    <property type="entry name" value="NAT_SF"/>
    <property type="match status" value="1"/>
</dbReference>
<dbReference type="Pfam" id="PF00583">
    <property type="entry name" value="Acetyltransf_1"/>
    <property type="match status" value="1"/>
</dbReference>
<dbReference type="InterPro" id="IPR016890">
    <property type="entry name" value="UCP028520"/>
</dbReference>
<evidence type="ECO:0000256" key="1">
    <source>
        <dbReference type="ARBA" id="ARBA00022679"/>
    </source>
</evidence>
<dbReference type="InterPro" id="IPR000182">
    <property type="entry name" value="GNAT_dom"/>
</dbReference>
<dbReference type="OrthoDB" id="6182349at2"/>
<reference evidence="4 5" key="1">
    <citation type="submission" date="2016-10" db="EMBL/GenBank/DDBJ databases">
        <authorList>
            <person name="de Groot N.N."/>
        </authorList>
    </citation>
    <scope>NUCLEOTIDE SEQUENCE [LARGE SCALE GENOMIC DNA]</scope>
    <source>
        <strain evidence="4 5">CGMCC 1.7659</strain>
    </source>
</reference>
<name>A0A1I4YGL4_9GAMM</name>
<dbReference type="SUPFAM" id="SSF55729">
    <property type="entry name" value="Acyl-CoA N-acyltransferases (Nat)"/>
    <property type="match status" value="1"/>
</dbReference>
<dbReference type="InterPro" id="IPR016181">
    <property type="entry name" value="Acyl_CoA_acyltransferase"/>
</dbReference>
<protein>
    <recommendedName>
        <fullName evidence="3">N-acetyltransferase domain-containing protein</fullName>
    </recommendedName>
</protein>
<dbReference type="Proteomes" id="UP000198575">
    <property type="component" value="Unassembled WGS sequence"/>
</dbReference>
<dbReference type="STRING" id="578942.SAMN05216289_11755"/>
<keyword evidence="2" id="KW-0012">Acyltransferase</keyword>
<dbReference type="PANTHER" id="PTHR43877:SF2">
    <property type="entry name" value="AMINOALKYLPHOSPHONATE N-ACETYLTRANSFERASE-RELATED"/>
    <property type="match status" value="1"/>
</dbReference>
<dbReference type="GO" id="GO:0016747">
    <property type="term" value="F:acyltransferase activity, transferring groups other than amino-acyl groups"/>
    <property type="evidence" value="ECO:0007669"/>
    <property type="project" value="InterPro"/>
</dbReference>
<evidence type="ECO:0000313" key="4">
    <source>
        <dbReference type="EMBL" id="SFN37137.1"/>
    </source>
</evidence>
<accession>A0A1I4YGL4</accession>
<evidence type="ECO:0000259" key="3">
    <source>
        <dbReference type="PROSITE" id="PS51186"/>
    </source>
</evidence>
<dbReference type="RefSeq" id="WP_092408336.1">
    <property type="nucleotide sequence ID" value="NZ_FOVF01000017.1"/>
</dbReference>
<dbReference type="InterPro" id="IPR050832">
    <property type="entry name" value="Bact_Acetyltransf"/>
</dbReference>
<organism evidence="4 5">
    <name type="scientific">Dokdonella immobilis</name>
    <dbReference type="NCBI Taxonomy" id="578942"/>
    <lineage>
        <taxon>Bacteria</taxon>
        <taxon>Pseudomonadati</taxon>
        <taxon>Pseudomonadota</taxon>
        <taxon>Gammaproteobacteria</taxon>
        <taxon>Lysobacterales</taxon>
        <taxon>Rhodanobacteraceae</taxon>
        <taxon>Dokdonella</taxon>
    </lineage>
</organism>
<dbReference type="EMBL" id="FOVF01000017">
    <property type="protein sequence ID" value="SFN37137.1"/>
    <property type="molecule type" value="Genomic_DNA"/>
</dbReference>
<dbReference type="PANTHER" id="PTHR43877">
    <property type="entry name" value="AMINOALKYLPHOSPHONATE N-ACETYLTRANSFERASE-RELATED-RELATED"/>
    <property type="match status" value="1"/>
</dbReference>
<gene>
    <name evidence="4" type="ORF">SAMN05216289_11755</name>
</gene>
<dbReference type="AlphaFoldDB" id="A0A1I4YGL4"/>